<dbReference type="Proteomes" id="UP000664052">
    <property type="component" value="Unassembled WGS sequence"/>
</dbReference>
<comment type="caution">
    <text evidence="1">The sequence shown here is derived from an EMBL/GenBank/DDBJ whole genome shotgun (WGS) entry which is preliminary data.</text>
</comment>
<gene>
    <name evidence="1" type="ORF">JYK02_37400</name>
</gene>
<protein>
    <submittedName>
        <fullName evidence="1">Uncharacterized protein</fullName>
    </submittedName>
</protein>
<organism evidence="1 2">
    <name type="scientific">Corallococcus macrosporus</name>
    <dbReference type="NCBI Taxonomy" id="35"/>
    <lineage>
        <taxon>Bacteria</taxon>
        <taxon>Pseudomonadati</taxon>
        <taxon>Myxococcota</taxon>
        <taxon>Myxococcia</taxon>
        <taxon>Myxococcales</taxon>
        <taxon>Cystobacterineae</taxon>
        <taxon>Myxococcaceae</taxon>
        <taxon>Corallococcus</taxon>
    </lineage>
</organism>
<reference evidence="1 2" key="1">
    <citation type="submission" date="2021-02" db="EMBL/GenBank/DDBJ databases">
        <title>De Novo genome assembly of isolated myxobacteria.</title>
        <authorList>
            <person name="Stevens D.C."/>
        </authorList>
    </citation>
    <scope>NUCLEOTIDE SEQUENCE [LARGE SCALE GENOMIC DNA]</scope>
    <source>
        <strain evidence="1 2">ATCC 29039</strain>
    </source>
</reference>
<sequence length="74" mass="7966">MPSPAPTPRRVIFKGLAAVLGLLTVALLAHAGIRWQEADPASHSRRMGRCAEGETCVERRLFASDQPAVAMGRL</sequence>
<dbReference type="EMBL" id="JAFIMU010000017">
    <property type="protein sequence ID" value="MBN8233206.1"/>
    <property type="molecule type" value="Genomic_DNA"/>
</dbReference>
<dbReference type="RefSeq" id="WP_207057740.1">
    <property type="nucleotide sequence ID" value="NZ_JAFIMU010000017.1"/>
</dbReference>
<proteinExistence type="predicted"/>
<evidence type="ECO:0000313" key="2">
    <source>
        <dbReference type="Proteomes" id="UP000664052"/>
    </source>
</evidence>
<name>A0ABS3DPF7_9BACT</name>
<evidence type="ECO:0000313" key="1">
    <source>
        <dbReference type="EMBL" id="MBN8233206.1"/>
    </source>
</evidence>
<keyword evidence="2" id="KW-1185">Reference proteome</keyword>
<accession>A0ABS3DPF7</accession>